<dbReference type="RefSeq" id="WP_062183154.1">
    <property type="nucleotide sequence ID" value="NZ_BBXL01000020.1"/>
</dbReference>
<evidence type="ECO:0000313" key="5">
    <source>
        <dbReference type="EMBL" id="SHG11038.1"/>
    </source>
</evidence>
<dbReference type="InterPro" id="IPR050155">
    <property type="entry name" value="HAD-like_hydrolase_sf"/>
</dbReference>
<dbReference type="EC" id="3.1.3.18" evidence="4"/>
<protein>
    <recommendedName>
        <fullName evidence="4">phosphoglycolate phosphatase</fullName>
        <ecNumber evidence="4">3.1.3.18</ecNumber>
    </recommendedName>
</protein>
<dbReference type="SFLD" id="SFLDS00003">
    <property type="entry name" value="Haloacid_Dehalogenase"/>
    <property type="match status" value="1"/>
</dbReference>
<dbReference type="STRING" id="1346286.SAMN05444362_11589"/>
<dbReference type="PANTHER" id="PTHR43434">
    <property type="entry name" value="PHOSPHOGLYCOLATE PHOSPHATASE"/>
    <property type="match status" value="1"/>
</dbReference>
<proteinExistence type="inferred from homology"/>
<dbReference type="InterPro" id="IPR036412">
    <property type="entry name" value="HAD-like_sf"/>
</dbReference>
<dbReference type="GO" id="GO:0008967">
    <property type="term" value="F:phosphoglycolate phosphatase activity"/>
    <property type="evidence" value="ECO:0007669"/>
    <property type="project" value="UniProtKB-EC"/>
</dbReference>
<evidence type="ECO:0000313" key="6">
    <source>
        <dbReference type="Proteomes" id="UP000184480"/>
    </source>
</evidence>
<dbReference type="InterPro" id="IPR023198">
    <property type="entry name" value="PGP-like_dom2"/>
</dbReference>
<dbReference type="Proteomes" id="UP000184480">
    <property type="component" value="Unassembled WGS sequence"/>
</dbReference>
<dbReference type="EMBL" id="FQUC01000015">
    <property type="protein sequence ID" value="SHG11038.1"/>
    <property type="molecule type" value="Genomic_DNA"/>
</dbReference>
<dbReference type="Gene3D" id="3.40.50.1000">
    <property type="entry name" value="HAD superfamily/HAD-like"/>
    <property type="match status" value="1"/>
</dbReference>
<dbReference type="GO" id="GO:0006281">
    <property type="term" value="P:DNA repair"/>
    <property type="evidence" value="ECO:0007669"/>
    <property type="project" value="TreeGrafter"/>
</dbReference>
<reference evidence="6" key="1">
    <citation type="submission" date="2016-11" db="EMBL/GenBank/DDBJ databases">
        <authorList>
            <person name="Varghese N."/>
            <person name="Submissions S."/>
        </authorList>
    </citation>
    <scope>NUCLEOTIDE SEQUENCE [LARGE SCALE GENOMIC DNA]</scope>
    <source>
        <strain evidence="6">DSM 27370</strain>
    </source>
</reference>
<evidence type="ECO:0000256" key="4">
    <source>
        <dbReference type="ARBA" id="ARBA00013078"/>
    </source>
</evidence>
<comment type="catalytic activity">
    <reaction evidence="1">
        <text>2-phosphoglycolate + H2O = glycolate + phosphate</text>
        <dbReference type="Rhea" id="RHEA:14369"/>
        <dbReference type="ChEBI" id="CHEBI:15377"/>
        <dbReference type="ChEBI" id="CHEBI:29805"/>
        <dbReference type="ChEBI" id="CHEBI:43474"/>
        <dbReference type="ChEBI" id="CHEBI:58033"/>
        <dbReference type="EC" id="3.1.3.18"/>
    </reaction>
</comment>
<gene>
    <name evidence="5" type="ORF">SAMN05444362_11589</name>
</gene>
<sequence>MKPDSLIFDMDGTLWDAVETYAHCWTQVFKANGINRKVEKKDIQGYMGMEAKQIYHVMFPDLPDSTIEKLYQDIIIKTDEMLPQMGGEIYPYVQEGLELLARKYKLFMLSNCQKGSIRDFMTYTETKTYFCDYIEYGSNFQPKHINMKTLIDRYNLKAPVYIGDTDSDRKQSDLASVPFVFAAWGFGKTDSFAHKFESMKELTDYFMSL</sequence>
<dbReference type="Pfam" id="PF13419">
    <property type="entry name" value="HAD_2"/>
    <property type="match status" value="1"/>
</dbReference>
<dbReference type="SUPFAM" id="SSF56784">
    <property type="entry name" value="HAD-like"/>
    <property type="match status" value="1"/>
</dbReference>
<evidence type="ECO:0000256" key="3">
    <source>
        <dbReference type="ARBA" id="ARBA00006171"/>
    </source>
</evidence>
<organism evidence="5 6">
    <name type="scientific">Dysgonomonas macrotermitis</name>
    <dbReference type="NCBI Taxonomy" id="1346286"/>
    <lineage>
        <taxon>Bacteria</taxon>
        <taxon>Pseudomonadati</taxon>
        <taxon>Bacteroidota</taxon>
        <taxon>Bacteroidia</taxon>
        <taxon>Bacteroidales</taxon>
        <taxon>Dysgonomonadaceae</taxon>
        <taxon>Dysgonomonas</taxon>
    </lineage>
</organism>
<name>A0A1M5H551_9BACT</name>
<dbReference type="OrthoDB" id="9792518at2"/>
<dbReference type="AlphaFoldDB" id="A0A1M5H551"/>
<dbReference type="Gene3D" id="1.10.150.240">
    <property type="entry name" value="Putative phosphatase, domain 2"/>
    <property type="match status" value="1"/>
</dbReference>
<comment type="similarity">
    <text evidence="3">Belongs to the HAD-like hydrolase superfamily. CbbY/CbbZ/Gph/YieH family.</text>
</comment>
<dbReference type="PANTHER" id="PTHR43434:SF1">
    <property type="entry name" value="PHOSPHOGLYCOLATE PHOSPHATASE"/>
    <property type="match status" value="1"/>
</dbReference>
<dbReference type="SFLD" id="SFLDG01129">
    <property type="entry name" value="C1.5:_HAD__Beta-PGM__Phosphata"/>
    <property type="match status" value="1"/>
</dbReference>
<comment type="pathway">
    <text evidence="2">Organic acid metabolism; glycolate biosynthesis; glycolate from 2-phosphoglycolate: step 1/1.</text>
</comment>
<evidence type="ECO:0000256" key="2">
    <source>
        <dbReference type="ARBA" id="ARBA00004818"/>
    </source>
</evidence>
<evidence type="ECO:0000256" key="1">
    <source>
        <dbReference type="ARBA" id="ARBA00000830"/>
    </source>
</evidence>
<accession>A0A1M5H551</accession>
<dbReference type="InterPro" id="IPR041492">
    <property type="entry name" value="HAD_2"/>
</dbReference>
<dbReference type="InterPro" id="IPR023214">
    <property type="entry name" value="HAD_sf"/>
</dbReference>
<keyword evidence="6" id="KW-1185">Reference proteome</keyword>